<feature type="transmembrane region" description="Helical" evidence="2">
    <location>
        <begin position="383"/>
        <end position="403"/>
    </location>
</feature>
<dbReference type="RefSeq" id="XP_033349019.1">
    <property type="nucleotide sequence ID" value="XM_033493128.1"/>
</dbReference>
<name>A0A6J3KAE7_9HYME</name>
<dbReference type="InterPro" id="IPR012340">
    <property type="entry name" value="NA-bd_OB-fold"/>
</dbReference>
<dbReference type="CDD" id="cd04491">
    <property type="entry name" value="SoSSB_OBF"/>
    <property type="match status" value="1"/>
</dbReference>
<reference evidence="5" key="1">
    <citation type="submission" date="2025-08" db="UniProtKB">
        <authorList>
            <consortium name="RefSeq"/>
        </authorList>
    </citation>
    <scope>IDENTIFICATION</scope>
    <source>
        <tissue evidence="5">Muscle</tissue>
    </source>
</reference>
<keyword evidence="2" id="KW-1133">Transmembrane helix</keyword>
<gene>
    <name evidence="5" type="primary">LOC117233130</name>
</gene>
<dbReference type="GeneID" id="117233130"/>
<dbReference type="PANTHER" id="PTHR13356:SF0">
    <property type="entry name" value="SOSS COMPLEX SUBUNIT B HOMOLOG"/>
    <property type="match status" value="1"/>
</dbReference>
<dbReference type="SUPFAM" id="SSF50249">
    <property type="entry name" value="Nucleic acid-binding proteins"/>
    <property type="match status" value="1"/>
</dbReference>
<evidence type="ECO:0000313" key="4">
    <source>
        <dbReference type="Proteomes" id="UP000504631"/>
    </source>
</evidence>
<dbReference type="InterPro" id="IPR004853">
    <property type="entry name" value="Sugar_P_trans_dom"/>
</dbReference>
<keyword evidence="2" id="KW-0472">Membrane</keyword>
<feature type="transmembrane region" description="Helical" evidence="2">
    <location>
        <begin position="352"/>
        <end position="371"/>
    </location>
</feature>
<feature type="transmembrane region" description="Helical" evidence="2">
    <location>
        <begin position="276"/>
        <end position="295"/>
    </location>
</feature>
<evidence type="ECO:0000256" key="2">
    <source>
        <dbReference type="SAM" id="Phobius"/>
    </source>
</evidence>
<evidence type="ECO:0000313" key="5">
    <source>
        <dbReference type="RefSeq" id="XP_033349019.1"/>
    </source>
</evidence>
<feature type="domain" description="Sugar phosphate transporter" evidence="3">
    <location>
        <begin position="155"/>
        <end position="425"/>
    </location>
</feature>
<protein>
    <submittedName>
        <fullName evidence="5">Solute carrier family 35 member C2-like isoform X2</fullName>
    </submittedName>
</protein>
<evidence type="ECO:0000259" key="3">
    <source>
        <dbReference type="Pfam" id="PF03151"/>
    </source>
</evidence>
<keyword evidence="1" id="KW-0238">DNA-binding</keyword>
<dbReference type="GO" id="GO:0010212">
    <property type="term" value="P:response to ionizing radiation"/>
    <property type="evidence" value="ECO:0007669"/>
    <property type="project" value="TreeGrafter"/>
</dbReference>
<dbReference type="GO" id="GO:0003677">
    <property type="term" value="F:DNA binding"/>
    <property type="evidence" value="ECO:0007669"/>
    <property type="project" value="UniProtKB-KW"/>
</dbReference>
<dbReference type="GO" id="GO:0005694">
    <property type="term" value="C:chromosome"/>
    <property type="evidence" value="ECO:0007669"/>
    <property type="project" value="UniProtKB-ARBA"/>
</dbReference>
<evidence type="ECO:0000256" key="1">
    <source>
        <dbReference type="ARBA" id="ARBA00023125"/>
    </source>
</evidence>
<proteinExistence type="predicted"/>
<sequence length="509" mass="57090">MEYVLIKDIRPGQKNINVVFIVLEVGHPTITKENREVRTFKVADSTACMNVSIWDEPGQLLVPGDIVRLTKGYASVWRQCLTLYSGKNGDIQKIGEFCMVINEQLNMSEPNPALAQQMINQSGSGPPGSNINNTITNNGNANNITGQPGRQPLGFHFPLVVVICHLLIKFLFSASIRCIKTCWKKQQQLKLPLQSIIGMVMPIGIASGLDIGLSNWAISLITMSLYTMTKSTSIIFILGFALFLKLEKKSWTLSCIVVMISGGLFMFTYKSTQFEVFGFVICLLASFLSGIRWTMTQLVMQKSKLGMKSPIDMMYYMQLWMLLPIVPVMIWFEGSHLYNSFKNTDWNDVQTITMTIIAVFGSAIIAFHMEVMEFLVVTYTSSLTLSIIGIIKEIFILILAVEWEGDQMSHLNFVGLLMCLCGITIHTIQKALSNRNKKAENLELQVNSLSSNNFKTEEVIDTNLPLLTQKSTSLTNLLNAEFSSDEDDTVKHGENSTQILSNILQRREQ</sequence>
<keyword evidence="2" id="KW-0812">Transmembrane</keyword>
<dbReference type="GO" id="GO:0000724">
    <property type="term" value="P:double-strand break repair via homologous recombination"/>
    <property type="evidence" value="ECO:0007669"/>
    <property type="project" value="TreeGrafter"/>
</dbReference>
<accession>A0A6J3KAE7</accession>
<keyword evidence="4" id="KW-1185">Reference proteome</keyword>
<feature type="transmembrane region" description="Helical" evidence="2">
    <location>
        <begin position="409"/>
        <end position="428"/>
    </location>
</feature>
<dbReference type="GO" id="GO:0070876">
    <property type="term" value="C:SOSS complex"/>
    <property type="evidence" value="ECO:0007669"/>
    <property type="project" value="TreeGrafter"/>
</dbReference>
<feature type="transmembrane region" description="Helical" evidence="2">
    <location>
        <begin position="251"/>
        <end position="270"/>
    </location>
</feature>
<dbReference type="Proteomes" id="UP000504631">
    <property type="component" value="Unplaced"/>
</dbReference>
<dbReference type="GO" id="GO:0044818">
    <property type="term" value="P:mitotic G2/M transition checkpoint"/>
    <property type="evidence" value="ECO:0007669"/>
    <property type="project" value="TreeGrafter"/>
</dbReference>
<feature type="transmembrane region" description="Helical" evidence="2">
    <location>
        <begin position="224"/>
        <end position="244"/>
    </location>
</feature>
<dbReference type="Gene3D" id="2.40.50.140">
    <property type="entry name" value="Nucleic acid-binding proteins"/>
    <property type="match status" value="1"/>
</dbReference>
<dbReference type="PANTHER" id="PTHR13356">
    <property type="entry name" value="OB FOLD NUCLEIC ACID BINDING PROTEIN-RELATED"/>
    <property type="match status" value="1"/>
</dbReference>
<dbReference type="AlphaFoldDB" id="A0A6J3KAE7"/>
<dbReference type="InterPro" id="IPR051231">
    <property type="entry name" value="SOSS-B"/>
</dbReference>
<dbReference type="Pfam" id="PF03151">
    <property type="entry name" value="TPT"/>
    <property type="match status" value="1"/>
</dbReference>
<feature type="transmembrane region" description="Helical" evidence="2">
    <location>
        <begin position="193"/>
        <end position="218"/>
    </location>
</feature>
<organism evidence="4 5">
    <name type="scientific">Bombus vosnesenskii</name>
    <dbReference type="NCBI Taxonomy" id="207650"/>
    <lineage>
        <taxon>Eukaryota</taxon>
        <taxon>Metazoa</taxon>
        <taxon>Ecdysozoa</taxon>
        <taxon>Arthropoda</taxon>
        <taxon>Hexapoda</taxon>
        <taxon>Insecta</taxon>
        <taxon>Pterygota</taxon>
        <taxon>Neoptera</taxon>
        <taxon>Endopterygota</taxon>
        <taxon>Hymenoptera</taxon>
        <taxon>Apocrita</taxon>
        <taxon>Aculeata</taxon>
        <taxon>Apoidea</taxon>
        <taxon>Anthophila</taxon>
        <taxon>Apidae</taxon>
        <taxon>Bombus</taxon>
        <taxon>Pyrobombus</taxon>
    </lineage>
</organism>
<feature type="transmembrane region" description="Helical" evidence="2">
    <location>
        <begin position="315"/>
        <end position="332"/>
    </location>
</feature>
<feature type="transmembrane region" description="Helical" evidence="2">
    <location>
        <begin position="153"/>
        <end position="172"/>
    </location>
</feature>
<dbReference type="FunFam" id="2.40.50.140:FF:000072">
    <property type="entry name" value="SOSS complex subunit B2"/>
    <property type="match status" value="1"/>
</dbReference>